<reference evidence="3 5" key="2">
    <citation type="submission" date="2019-06" db="EMBL/GenBank/DDBJ databases">
        <title>Draft genomes of female and male turbot (Scophthalmus maximus).</title>
        <authorList>
            <person name="Xu H."/>
            <person name="Xu X.-W."/>
            <person name="Shao C."/>
            <person name="Chen S."/>
        </authorList>
    </citation>
    <scope>NUCLEOTIDE SEQUENCE [LARGE SCALE GENOMIC DNA]</scope>
    <source>
        <strain evidence="3">Ysfricsl-2016a</strain>
        <tissue evidence="3">Blood</tissue>
    </source>
</reference>
<dbReference type="AlphaFoldDB" id="A0A2U9BXZ8"/>
<dbReference type="Proteomes" id="UP000438429">
    <property type="component" value="Unassembled WGS sequence"/>
</dbReference>
<gene>
    <name evidence="3" type="ORF">F2P81_011917</name>
    <name evidence="2" type="ORF">SMAX5B_022020</name>
</gene>
<accession>A0A2U9BXZ8</accession>
<dbReference type="Proteomes" id="UP000246464">
    <property type="component" value="Chromosome 11"/>
</dbReference>
<sequence length="75" mass="8681">MENSQLYQFNPESDTDREEKQPGSPDAFQPRLEQDGSECWCCGMPQQGLHPVILRIRQEFRVQADQCVGFRPPLD</sequence>
<dbReference type="EMBL" id="CP026253">
    <property type="protein sequence ID" value="AWP09134.1"/>
    <property type="molecule type" value="Genomic_DNA"/>
</dbReference>
<protein>
    <submittedName>
        <fullName evidence="2">Uncharacterized protein</fullName>
    </submittedName>
</protein>
<name>A0A2U9BXZ8_SCOMX</name>
<reference evidence="2 4" key="1">
    <citation type="submission" date="2017-12" db="EMBL/GenBank/DDBJ databases">
        <title>Integrating genomic resources of turbot (Scophthalmus maximus) in depth evaluation of genetic and physical mapping variation across individuals.</title>
        <authorList>
            <person name="Martinez P."/>
        </authorList>
    </citation>
    <scope>NUCLEOTIDE SEQUENCE [LARGE SCALE GENOMIC DNA]</scope>
</reference>
<evidence type="ECO:0000256" key="1">
    <source>
        <dbReference type="SAM" id="MobiDB-lite"/>
    </source>
</evidence>
<evidence type="ECO:0000313" key="5">
    <source>
        <dbReference type="Proteomes" id="UP000438429"/>
    </source>
</evidence>
<feature type="compositionally biased region" description="Polar residues" evidence="1">
    <location>
        <begin position="1"/>
        <end position="12"/>
    </location>
</feature>
<proteinExistence type="predicted"/>
<organism evidence="2 4">
    <name type="scientific">Scophthalmus maximus</name>
    <name type="common">Turbot</name>
    <name type="synonym">Psetta maxima</name>
    <dbReference type="NCBI Taxonomy" id="52904"/>
    <lineage>
        <taxon>Eukaryota</taxon>
        <taxon>Metazoa</taxon>
        <taxon>Chordata</taxon>
        <taxon>Craniata</taxon>
        <taxon>Vertebrata</taxon>
        <taxon>Euteleostomi</taxon>
        <taxon>Actinopterygii</taxon>
        <taxon>Neopterygii</taxon>
        <taxon>Teleostei</taxon>
        <taxon>Neoteleostei</taxon>
        <taxon>Acanthomorphata</taxon>
        <taxon>Carangaria</taxon>
        <taxon>Pleuronectiformes</taxon>
        <taxon>Pleuronectoidei</taxon>
        <taxon>Scophthalmidae</taxon>
        <taxon>Scophthalmus</taxon>
    </lineage>
</organism>
<evidence type="ECO:0000313" key="4">
    <source>
        <dbReference type="Proteomes" id="UP000246464"/>
    </source>
</evidence>
<evidence type="ECO:0000313" key="3">
    <source>
        <dbReference type="EMBL" id="KAF0036605.1"/>
    </source>
</evidence>
<keyword evidence="4" id="KW-1185">Reference proteome</keyword>
<evidence type="ECO:0000313" key="2">
    <source>
        <dbReference type="EMBL" id="AWP09134.1"/>
    </source>
</evidence>
<feature type="region of interest" description="Disordered" evidence="1">
    <location>
        <begin position="1"/>
        <end position="32"/>
    </location>
</feature>
<dbReference type="EMBL" id="VEVO01000010">
    <property type="protein sequence ID" value="KAF0036605.1"/>
    <property type="molecule type" value="Genomic_DNA"/>
</dbReference>